<comment type="subunit">
    <text evidence="4 10">The basal body constitutes a major portion of the flagellar organelle and consists of four rings (L,P,S, and M) mounted on a central rod.</text>
</comment>
<evidence type="ECO:0000256" key="4">
    <source>
        <dbReference type="ARBA" id="ARBA00011439"/>
    </source>
</evidence>
<dbReference type="STRING" id="1354337.M983_0484"/>
<protein>
    <recommendedName>
        <fullName evidence="10">Flagellar L-ring protein</fullName>
    </recommendedName>
    <alternativeName>
        <fullName evidence="10">Basal body L-ring protein</fullName>
    </alternativeName>
</protein>
<comment type="similarity">
    <text evidence="3 10">Belongs to the FlgH family.</text>
</comment>
<evidence type="ECO:0000256" key="3">
    <source>
        <dbReference type="ARBA" id="ARBA00006929"/>
    </source>
</evidence>
<dbReference type="PANTHER" id="PTHR34933">
    <property type="entry name" value="FLAGELLAR L-RING PROTEIN"/>
    <property type="match status" value="1"/>
</dbReference>
<evidence type="ECO:0000313" key="12">
    <source>
        <dbReference type="Proteomes" id="UP000094023"/>
    </source>
</evidence>
<evidence type="ECO:0000256" key="10">
    <source>
        <dbReference type="HAMAP-Rule" id="MF_00415"/>
    </source>
</evidence>
<dbReference type="PANTHER" id="PTHR34933:SF3">
    <property type="entry name" value="FLAGELLAR L-RING PROTEIN"/>
    <property type="match status" value="1"/>
</dbReference>
<gene>
    <name evidence="10" type="primary">flgH</name>
    <name evidence="11" type="ORF">M983_0484</name>
</gene>
<dbReference type="EMBL" id="LXEN01000019">
    <property type="protein sequence ID" value="OAT36735.1"/>
    <property type="molecule type" value="Genomic_DNA"/>
</dbReference>
<keyword evidence="10" id="KW-0998">Cell outer membrane</keyword>
<keyword evidence="5" id="KW-0732">Signal</keyword>
<keyword evidence="8 10" id="KW-0975">Bacterial flagellum</keyword>
<keyword evidence="11" id="KW-0966">Cell projection</keyword>
<dbReference type="GO" id="GO:0009279">
    <property type="term" value="C:cell outer membrane"/>
    <property type="evidence" value="ECO:0007669"/>
    <property type="project" value="UniProtKB-SubCell"/>
</dbReference>
<keyword evidence="12" id="KW-1185">Reference proteome</keyword>
<evidence type="ECO:0000256" key="9">
    <source>
        <dbReference type="ARBA" id="ARBA00023288"/>
    </source>
</evidence>
<dbReference type="Pfam" id="PF02107">
    <property type="entry name" value="FlgH"/>
    <property type="match status" value="1"/>
</dbReference>
<dbReference type="InterPro" id="IPR000527">
    <property type="entry name" value="Flag_Lring"/>
</dbReference>
<evidence type="ECO:0000313" key="11">
    <source>
        <dbReference type="EMBL" id="OAT36735.1"/>
    </source>
</evidence>
<dbReference type="RefSeq" id="WP_066746493.1">
    <property type="nucleotide sequence ID" value="NZ_LXEN01000019.1"/>
</dbReference>
<dbReference type="GO" id="GO:0071973">
    <property type="term" value="P:bacterial-type flagellum-dependent cell motility"/>
    <property type="evidence" value="ECO:0007669"/>
    <property type="project" value="InterPro"/>
</dbReference>
<evidence type="ECO:0000256" key="8">
    <source>
        <dbReference type="ARBA" id="ARBA00023143"/>
    </source>
</evidence>
<reference evidence="11 12" key="1">
    <citation type="submission" date="2016-04" db="EMBL/GenBank/DDBJ databases">
        <title>ATOL: Assembling a taxonomically balanced genome-scale reconstruction of the evolutionary history of the Enterobacteriaceae.</title>
        <authorList>
            <person name="Plunkett G.III."/>
            <person name="Neeno-Eckwall E.C."/>
            <person name="Glasner J.D."/>
            <person name="Perna N.T."/>
        </authorList>
    </citation>
    <scope>NUCLEOTIDE SEQUENCE [LARGE SCALE GENOMIC DNA]</scope>
    <source>
        <strain evidence="11 12">ATCC 19692</strain>
    </source>
</reference>
<keyword evidence="7" id="KW-0564">Palmitate</keyword>
<evidence type="ECO:0000256" key="2">
    <source>
        <dbReference type="ARBA" id="ARBA00004635"/>
    </source>
</evidence>
<comment type="caution">
    <text evidence="11">The sequence shown here is derived from an EMBL/GenBank/DDBJ whole genome shotgun (WGS) entry which is preliminary data.</text>
</comment>
<evidence type="ECO:0000256" key="5">
    <source>
        <dbReference type="ARBA" id="ARBA00022729"/>
    </source>
</evidence>
<dbReference type="PRINTS" id="PR01008">
    <property type="entry name" value="FLGLRINGFLGH"/>
</dbReference>
<comment type="subcellular location">
    <subcellularLocation>
        <location evidence="10">Cell outer membrane</location>
    </subcellularLocation>
    <subcellularLocation>
        <location evidence="10">Bacterial flagellum basal body</location>
    </subcellularLocation>
    <subcellularLocation>
        <location evidence="2">Membrane</location>
        <topology evidence="2">Lipid-anchor</topology>
    </subcellularLocation>
</comment>
<name>A0A198GIL1_9GAMM</name>
<dbReference type="GO" id="GO:0003774">
    <property type="term" value="F:cytoskeletal motor activity"/>
    <property type="evidence" value="ECO:0007669"/>
    <property type="project" value="InterPro"/>
</dbReference>
<dbReference type="PATRIC" id="fig|1354337.4.peg.501"/>
<sequence>MDTKVITDNLGAKKLSVRWRRHQRLSTALLVLTLAGCAQLPRKPLVEGSTTAVPTAPMAPAPNGSIFQATQPVYFGYQPLFEDRRPRNIGDTLTITLQENVSASKNSSANASRNGKAGFLASITPRFMEGLFGNSRADMGMEGNSDFGGKGGANANNTFKGTITVTVDQLLANGNLHVIGEKQISINQGTEFIRFSGVVNPRTISAANSVNSTQVADARIEYIGDGYINEAQSMGWLQRFFLNVSPF</sequence>
<dbReference type="AlphaFoldDB" id="A0A198GIL1"/>
<accession>A0A198GIL1</accession>
<evidence type="ECO:0000256" key="7">
    <source>
        <dbReference type="ARBA" id="ARBA00023139"/>
    </source>
</evidence>
<keyword evidence="6 10" id="KW-0472">Membrane</keyword>
<dbReference type="GO" id="GO:0009427">
    <property type="term" value="C:bacterial-type flagellum basal body, distal rod, L ring"/>
    <property type="evidence" value="ECO:0007669"/>
    <property type="project" value="InterPro"/>
</dbReference>
<keyword evidence="11" id="KW-0969">Cilium</keyword>
<keyword evidence="11" id="KW-0282">Flagellum</keyword>
<dbReference type="OrthoDB" id="9789463at2"/>
<evidence type="ECO:0000256" key="1">
    <source>
        <dbReference type="ARBA" id="ARBA00002591"/>
    </source>
</evidence>
<dbReference type="HAMAP" id="MF_00415">
    <property type="entry name" value="FlgH"/>
    <property type="match status" value="1"/>
</dbReference>
<dbReference type="Proteomes" id="UP000094023">
    <property type="component" value="Unassembled WGS sequence"/>
</dbReference>
<keyword evidence="9" id="KW-0449">Lipoprotein</keyword>
<evidence type="ECO:0000256" key="6">
    <source>
        <dbReference type="ARBA" id="ARBA00023136"/>
    </source>
</evidence>
<comment type="function">
    <text evidence="1 10">Assembles around the rod to form the L-ring and probably protects the motor/basal body from shearing forces during rotation.</text>
</comment>
<organism evidence="11 12">
    <name type="scientific">Proteus myxofaciens ATCC 19692</name>
    <dbReference type="NCBI Taxonomy" id="1354337"/>
    <lineage>
        <taxon>Bacteria</taxon>
        <taxon>Pseudomonadati</taxon>
        <taxon>Pseudomonadota</taxon>
        <taxon>Gammaproteobacteria</taxon>
        <taxon>Enterobacterales</taxon>
        <taxon>Morganellaceae</taxon>
        <taxon>Proteus</taxon>
    </lineage>
</organism>
<proteinExistence type="inferred from homology"/>